<sequence length="57" mass="6479">MQHLLTLREKENTMAMAIVIQTKNKRNITQIKKAFKKLSNYNVSKNDTGSLSVSQSP</sequence>
<dbReference type="AlphaFoldDB" id="A0A9N9JH72"/>
<keyword evidence="2" id="KW-1185">Reference proteome</keyword>
<dbReference type="EMBL" id="CAJVPZ010053769">
    <property type="protein sequence ID" value="CAG8782299.1"/>
    <property type="molecule type" value="Genomic_DNA"/>
</dbReference>
<feature type="non-terminal residue" evidence="1">
    <location>
        <position position="57"/>
    </location>
</feature>
<protein>
    <submittedName>
        <fullName evidence="1">876_t:CDS:1</fullName>
    </submittedName>
</protein>
<evidence type="ECO:0000313" key="2">
    <source>
        <dbReference type="Proteomes" id="UP000789396"/>
    </source>
</evidence>
<gene>
    <name evidence="1" type="ORF">RFULGI_LOCUS15935</name>
</gene>
<comment type="caution">
    <text evidence="1">The sequence shown here is derived from an EMBL/GenBank/DDBJ whole genome shotgun (WGS) entry which is preliminary data.</text>
</comment>
<proteinExistence type="predicted"/>
<evidence type="ECO:0000313" key="1">
    <source>
        <dbReference type="EMBL" id="CAG8782299.1"/>
    </source>
</evidence>
<reference evidence="1" key="1">
    <citation type="submission" date="2021-06" db="EMBL/GenBank/DDBJ databases">
        <authorList>
            <person name="Kallberg Y."/>
            <person name="Tangrot J."/>
            <person name="Rosling A."/>
        </authorList>
    </citation>
    <scope>NUCLEOTIDE SEQUENCE</scope>
    <source>
        <strain evidence="1">IN212</strain>
    </source>
</reference>
<accession>A0A9N9JH72</accession>
<dbReference type="Proteomes" id="UP000789396">
    <property type="component" value="Unassembled WGS sequence"/>
</dbReference>
<name>A0A9N9JH72_9GLOM</name>
<organism evidence="1 2">
    <name type="scientific">Racocetra fulgida</name>
    <dbReference type="NCBI Taxonomy" id="60492"/>
    <lineage>
        <taxon>Eukaryota</taxon>
        <taxon>Fungi</taxon>
        <taxon>Fungi incertae sedis</taxon>
        <taxon>Mucoromycota</taxon>
        <taxon>Glomeromycotina</taxon>
        <taxon>Glomeromycetes</taxon>
        <taxon>Diversisporales</taxon>
        <taxon>Gigasporaceae</taxon>
        <taxon>Racocetra</taxon>
    </lineage>
</organism>